<proteinExistence type="predicted"/>
<sequence>MFTTQDLSSNNIWDWEHQSAQIVSPTHQLPQFKSSSFFSSCPRAPLPTRNTINLKLTHQGRQRSSTIPFVKFKTHTSPSVFNRKVKNSEFNLIFSFRSTLAHTG</sequence>
<protein>
    <submittedName>
        <fullName evidence="1">Uncharacterized protein</fullName>
    </submittedName>
</protein>
<dbReference type="EMBL" id="JAHRIQ010005440">
    <property type="protein sequence ID" value="MEQ2223056.1"/>
    <property type="molecule type" value="Genomic_DNA"/>
</dbReference>
<keyword evidence="2" id="KW-1185">Reference proteome</keyword>
<comment type="caution">
    <text evidence="1">The sequence shown here is derived from an EMBL/GenBank/DDBJ whole genome shotgun (WGS) entry which is preliminary data.</text>
</comment>
<name>A0ABV0ST94_9TELE</name>
<gene>
    <name evidence="1" type="ORF">ILYODFUR_032837</name>
</gene>
<organism evidence="1 2">
    <name type="scientific">Ilyodon furcidens</name>
    <name type="common">goldbreast splitfin</name>
    <dbReference type="NCBI Taxonomy" id="33524"/>
    <lineage>
        <taxon>Eukaryota</taxon>
        <taxon>Metazoa</taxon>
        <taxon>Chordata</taxon>
        <taxon>Craniata</taxon>
        <taxon>Vertebrata</taxon>
        <taxon>Euteleostomi</taxon>
        <taxon>Actinopterygii</taxon>
        <taxon>Neopterygii</taxon>
        <taxon>Teleostei</taxon>
        <taxon>Neoteleostei</taxon>
        <taxon>Acanthomorphata</taxon>
        <taxon>Ovalentaria</taxon>
        <taxon>Atherinomorphae</taxon>
        <taxon>Cyprinodontiformes</taxon>
        <taxon>Goodeidae</taxon>
        <taxon>Ilyodon</taxon>
    </lineage>
</organism>
<evidence type="ECO:0000313" key="2">
    <source>
        <dbReference type="Proteomes" id="UP001482620"/>
    </source>
</evidence>
<evidence type="ECO:0000313" key="1">
    <source>
        <dbReference type="EMBL" id="MEQ2223056.1"/>
    </source>
</evidence>
<reference evidence="1 2" key="1">
    <citation type="submission" date="2021-06" db="EMBL/GenBank/DDBJ databases">
        <authorList>
            <person name="Palmer J.M."/>
        </authorList>
    </citation>
    <scope>NUCLEOTIDE SEQUENCE [LARGE SCALE GENOMIC DNA]</scope>
    <source>
        <strain evidence="2">if_2019</strain>
        <tissue evidence="1">Muscle</tissue>
    </source>
</reference>
<dbReference type="Proteomes" id="UP001482620">
    <property type="component" value="Unassembled WGS sequence"/>
</dbReference>
<accession>A0ABV0ST94</accession>